<dbReference type="Proteomes" id="UP000267469">
    <property type="component" value="Unassembled WGS sequence"/>
</dbReference>
<proteinExistence type="predicted"/>
<evidence type="ECO:0000313" key="3">
    <source>
        <dbReference type="EMBL" id="RNL91056.1"/>
    </source>
</evidence>
<name>A0A3N0ET57_SINP1</name>
<dbReference type="Pfam" id="PF13568">
    <property type="entry name" value="OMP_b-brl_2"/>
    <property type="match status" value="1"/>
</dbReference>
<accession>A0A3N0ET57</accession>
<gene>
    <name evidence="3" type="ORF">ED312_05140</name>
</gene>
<organism evidence="3 4">
    <name type="scientific">Sinomicrobium pectinilyticum</name>
    <dbReference type="NCBI Taxonomy" id="1084421"/>
    <lineage>
        <taxon>Bacteria</taxon>
        <taxon>Pseudomonadati</taxon>
        <taxon>Bacteroidota</taxon>
        <taxon>Flavobacteriia</taxon>
        <taxon>Flavobacteriales</taxon>
        <taxon>Flavobacteriaceae</taxon>
        <taxon>Sinomicrobium</taxon>
    </lineage>
</organism>
<dbReference type="InterPro" id="IPR025665">
    <property type="entry name" value="Beta-barrel_OMP_2"/>
</dbReference>
<evidence type="ECO:0000313" key="4">
    <source>
        <dbReference type="Proteomes" id="UP000267469"/>
    </source>
</evidence>
<dbReference type="AlphaFoldDB" id="A0A3N0ET57"/>
<evidence type="ECO:0000256" key="1">
    <source>
        <dbReference type="SAM" id="SignalP"/>
    </source>
</evidence>
<feature type="domain" description="Outer membrane protein beta-barrel" evidence="2">
    <location>
        <begin position="20"/>
        <end position="169"/>
    </location>
</feature>
<protein>
    <submittedName>
        <fullName evidence="3">PorT family protein</fullName>
    </submittedName>
</protein>
<comment type="caution">
    <text evidence="3">The sequence shown here is derived from an EMBL/GenBank/DDBJ whole genome shotgun (WGS) entry which is preliminary data.</text>
</comment>
<dbReference type="RefSeq" id="WP_123214938.1">
    <property type="nucleotide sequence ID" value="NZ_RJTM01000028.1"/>
</dbReference>
<keyword evidence="4" id="KW-1185">Reference proteome</keyword>
<dbReference type="EMBL" id="RJTM01000028">
    <property type="protein sequence ID" value="RNL91056.1"/>
    <property type="molecule type" value="Genomic_DNA"/>
</dbReference>
<feature type="signal peptide" evidence="1">
    <location>
        <begin position="1"/>
        <end position="19"/>
    </location>
</feature>
<reference evidence="3 4" key="1">
    <citation type="submission" date="2018-10" db="EMBL/GenBank/DDBJ databases">
        <title>Sinomicrobium pectinilyticum sp. nov., a pectinase-producing bacterium isolated from alkaline and saline soil, and emended description of the genus Sinomicrobium.</title>
        <authorList>
            <person name="Cheng B."/>
            <person name="Li C."/>
            <person name="Lai Q."/>
            <person name="Du M."/>
            <person name="Shao Z."/>
            <person name="Xu P."/>
            <person name="Yang C."/>
        </authorList>
    </citation>
    <scope>NUCLEOTIDE SEQUENCE [LARGE SCALE GENOMIC DNA]</scope>
    <source>
        <strain evidence="3 4">5DNS001</strain>
    </source>
</reference>
<keyword evidence="1" id="KW-0732">Signal</keyword>
<dbReference type="Gene3D" id="2.40.160.20">
    <property type="match status" value="1"/>
</dbReference>
<dbReference type="OrthoDB" id="1431594at2"/>
<evidence type="ECO:0000259" key="2">
    <source>
        <dbReference type="Pfam" id="PF13568"/>
    </source>
</evidence>
<sequence length="199" mass="22062">MKRSLLIIAMLFVSAAGFSQIDFGVKAGFNYNKTGDLKDQAEDILDGGKGKAGFHAGVWLRGDVPIIGLYLRPEFMYTQISSEYEYQGNKGNFDLQKLDVPILIGKKFLGFAHAFIGPSFQFVVDSDFDAEDIQDIDTDSFTLGMQMGLGVEFGSLGLDVRWERGLSDSEAKIVRNNTNSDITIDSRPNQVIFGLSYKF</sequence>
<feature type="chain" id="PRO_5018272982" evidence="1">
    <location>
        <begin position="20"/>
        <end position="199"/>
    </location>
</feature>